<dbReference type="EMBL" id="JBHSXI010000023">
    <property type="protein sequence ID" value="MFC6890652.1"/>
    <property type="molecule type" value="Genomic_DNA"/>
</dbReference>
<name>A0ABD5UTI7_9EURY</name>
<sequence length="258" mass="29428">MTSDKRQGLLTDTDKQWLSGDHGRYDQKHALTIAIAELMDDIKFLFDQDLDEISQPSTDSLSDLFTRVDSHTDMDREECAQYLIALAYIITNEPIDYTDIVEDMMLHPRDESTSPNDPDRGVGSAMNPSQSVDELLQFRRALTDGIKIGKSRVESPDTDTIPDIILVDTNTELYKEPTHDRLKPDDKNLDEGFDTNDWRDALAKWLDAQSPRTDSSTISQQTALDMMAEEIQLNVLYHLSQRRIHSDQSTTPSELPYF</sequence>
<keyword evidence="3" id="KW-1185">Reference proteome</keyword>
<organism evidence="2 3">
    <name type="scientific">Halorubrum trueperi</name>
    <dbReference type="NCBI Taxonomy" id="2004704"/>
    <lineage>
        <taxon>Archaea</taxon>
        <taxon>Methanobacteriati</taxon>
        <taxon>Methanobacteriota</taxon>
        <taxon>Stenosarchaea group</taxon>
        <taxon>Halobacteria</taxon>
        <taxon>Halobacteriales</taxon>
        <taxon>Haloferacaceae</taxon>
        <taxon>Halorubrum</taxon>
    </lineage>
</organism>
<proteinExistence type="predicted"/>
<gene>
    <name evidence="2" type="ORF">ACFQEY_16815</name>
</gene>
<dbReference type="RefSeq" id="WP_379770842.1">
    <property type="nucleotide sequence ID" value="NZ_JBHSXI010000023.1"/>
</dbReference>
<evidence type="ECO:0000313" key="2">
    <source>
        <dbReference type="EMBL" id="MFC6890652.1"/>
    </source>
</evidence>
<feature type="compositionally biased region" description="Basic and acidic residues" evidence="1">
    <location>
        <begin position="108"/>
        <end position="120"/>
    </location>
</feature>
<reference evidence="2 3" key="1">
    <citation type="journal article" date="2019" name="Int. J. Syst. Evol. Microbiol.">
        <title>The Global Catalogue of Microorganisms (GCM) 10K type strain sequencing project: providing services to taxonomists for standard genome sequencing and annotation.</title>
        <authorList>
            <consortium name="The Broad Institute Genomics Platform"/>
            <consortium name="The Broad Institute Genome Sequencing Center for Infectious Disease"/>
            <person name="Wu L."/>
            <person name="Ma J."/>
        </authorList>
    </citation>
    <scope>NUCLEOTIDE SEQUENCE [LARGE SCALE GENOMIC DNA]</scope>
    <source>
        <strain evidence="2 3">Y73</strain>
    </source>
</reference>
<dbReference type="AlphaFoldDB" id="A0ABD5UTI7"/>
<evidence type="ECO:0000256" key="1">
    <source>
        <dbReference type="SAM" id="MobiDB-lite"/>
    </source>
</evidence>
<comment type="caution">
    <text evidence="2">The sequence shown here is derived from an EMBL/GenBank/DDBJ whole genome shotgun (WGS) entry which is preliminary data.</text>
</comment>
<dbReference type="Proteomes" id="UP001596333">
    <property type="component" value="Unassembled WGS sequence"/>
</dbReference>
<evidence type="ECO:0000313" key="3">
    <source>
        <dbReference type="Proteomes" id="UP001596333"/>
    </source>
</evidence>
<protein>
    <submittedName>
        <fullName evidence="2">Uncharacterized protein</fullName>
    </submittedName>
</protein>
<accession>A0ABD5UTI7</accession>
<feature type="region of interest" description="Disordered" evidence="1">
    <location>
        <begin position="108"/>
        <end position="130"/>
    </location>
</feature>